<evidence type="ECO:0000256" key="4">
    <source>
        <dbReference type="PROSITE-ProRule" id="PRU00134"/>
    </source>
</evidence>
<keyword evidence="2 4" id="KW-0863">Zinc-finger</keyword>
<evidence type="ECO:0000313" key="6">
    <source>
        <dbReference type="EMBL" id="JAS13234.1"/>
    </source>
</evidence>
<dbReference type="Pfam" id="PF01753">
    <property type="entry name" value="zf-MYND"/>
    <property type="match status" value="1"/>
</dbReference>
<evidence type="ECO:0000256" key="3">
    <source>
        <dbReference type="ARBA" id="ARBA00022833"/>
    </source>
</evidence>
<evidence type="ECO:0000259" key="5">
    <source>
        <dbReference type="PROSITE" id="PS50865"/>
    </source>
</evidence>
<gene>
    <name evidence="6" type="ORF">g.4030</name>
</gene>
<dbReference type="AlphaFoldDB" id="A0A1B6CIE1"/>
<dbReference type="InterPro" id="IPR046341">
    <property type="entry name" value="SET_dom_sf"/>
</dbReference>
<evidence type="ECO:0000256" key="2">
    <source>
        <dbReference type="ARBA" id="ARBA00022771"/>
    </source>
</evidence>
<organism evidence="6">
    <name type="scientific">Clastoptera arizonana</name>
    <name type="common">Arizona spittle bug</name>
    <dbReference type="NCBI Taxonomy" id="38151"/>
    <lineage>
        <taxon>Eukaryota</taxon>
        <taxon>Metazoa</taxon>
        <taxon>Ecdysozoa</taxon>
        <taxon>Arthropoda</taxon>
        <taxon>Hexapoda</taxon>
        <taxon>Insecta</taxon>
        <taxon>Pterygota</taxon>
        <taxon>Neoptera</taxon>
        <taxon>Paraneoptera</taxon>
        <taxon>Hemiptera</taxon>
        <taxon>Auchenorrhyncha</taxon>
        <taxon>Cercopoidea</taxon>
        <taxon>Clastopteridae</taxon>
        <taxon>Clastoptera</taxon>
    </lineage>
</organism>
<protein>
    <recommendedName>
        <fullName evidence="5">MYND-type domain-containing protein</fullName>
    </recommendedName>
</protein>
<dbReference type="InterPro" id="IPR002893">
    <property type="entry name" value="Znf_MYND"/>
</dbReference>
<dbReference type="PANTHER" id="PTHR46455">
    <property type="entry name" value="SET AND MYND DOMAIN CONTAINING, ARTHROPOD-SPECIFIC, MEMBER 4, ISOFORM A"/>
    <property type="match status" value="1"/>
</dbReference>
<dbReference type="SUPFAM" id="SSF82199">
    <property type="entry name" value="SET domain"/>
    <property type="match status" value="1"/>
</dbReference>
<dbReference type="EMBL" id="GEDC01024064">
    <property type="protein sequence ID" value="JAS13234.1"/>
    <property type="molecule type" value="Transcribed_RNA"/>
</dbReference>
<feature type="domain" description="MYND-type" evidence="5">
    <location>
        <begin position="1"/>
        <end position="29"/>
    </location>
</feature>
<accession>A0A1B6CIE1</accession>
<proteinExistence type="predicted"/>
<reference evidence="6" key="1">
    <citation type="submission" date="2015-12" db="EMBL/GenBank/DDBJ databases">
        <title>De novo transcriptome assembly of four potential Pierce s Disease insect vectors from Arizona vineyards.</title>
        <authorList>
            <person name="Tassone E.E."/>
        </authorList>
    </citation>
    <scope>NUCLEOTIDE SEQUENCE</scope>
</reference>
<dbReference type="Gene3D" id="2.170.270.10">
    <property type="entry name" value="SET domain"/>
    <property type="match status" value="1"/>
</dbReference>
<name>A0A1B6CIE1_9HEMI</name>
<keyword evidence="1" id="KW-0479">Metal-binding</keyword>
<dbReference type="PROSITE" id="PS50865">
    <property type="entry name" value="ZF_MYND_2"/>
    <property type="match status" value="1"/>
</dbReference>
<dbReference type="Gene3D" id="6.10.140.2220">
    <property type="match status" value="2"/>
</dbReference>
<dbReference type="Gene3D" id="1.10.220.160">
    <property type="match status" value="1"/>
</dbReference>
<evidence type="ECO:0000256" key="1">
    <source>
        <dbReference type="ARBA" id="ARBA00022723"/>
    </source>
</evidence>
<keyword evidence="3" id="KW-0862">Zinc</keyword>
<feature type="non-terminal residue" evidence="6">
    <location>
        <position position="1"/>
    </location>
</feature>
<dbReference type="CDD" id="cd20071">
    <property type="entry name" value="SET_SMYD"/>
    <property type="match status" value="1"/>
</dbReference>
<dbReference type="PANTHER" id="PTHR46455:SF2">
    <property type="entry name" value="AT24727P"/>
    <property type="match status" value="1"/>
</dbReference>
<dbReference type="SUPFAM" id="SSF144232">
    <property type="entry name" value="HIT/MYND zinc finger-like"/>
    <property type="match status" value="1"/>
</dbReference>
<dbReference type="GO" id="GO:0008270">
    <property type="term" value="F:zinc ion binding"/>
    <property type="evidence" value="ECO:0007669"/>
    <property type="project" value="UniProtKB-KW"/>
</dbReference>
<sequence>LLKCGSCKLVSYCNKEHQKQHWAQHKFSCKPFEVETSTNRKYLSATRDIKIGDTLFVELPLVYGPRVVEADPVCLGCHRTINKPANCPNCLWPACSDQCSGLFDIHRHASECIILSMNRHKHKQNNYFRYEIITPLRCLLLQRKNPRKWAQVISMEAHTEERGPETDIYKEIEETIVKYMISEYLSDLPPNILNHASKDVIHRICGVLDVNSLDVKIGNNDLIALFSYASLISHSCLPNTKYTFNDMKITLTASTNINRGEYLTTMHTHVLWGTHARRNHLETTKYFSCHCIRCADPTELGTYFSALKCIAETKEGPCPGYQLPTSPLNNKSSWACNKCPITLSSIEVNNIVSGLGNEVDSVLHSDKIKPSINDLEDLLKKLCKLLHPQHYHCYAVCHCLIQLYGHEPGFQHRELPQDILERKADLCKQMLLTTFTLDAGKSWLALYAGVLQYELHAALMEFANRKMNSSECIQYVEEAKSLLEQEIDLLEHEPEFSSGQQMRTLAQNSLKSVKLQLEKIKSSN</sequence>
<dbReference type="InterPro" id="IPR053010">
    <property type="entry name" value="SET_SmydA-8"/>
</dbReference>